<keyword evidence="2" id="KW-0645">Protease</keyword>
<evidence type="ECO:0000313" key="6">
    <source>
        <dbReference type="Proteomes" id="UP001153269"/>
    </source>
</evidence>
<dbReference type="SMART" id="SM01154">
    <property type="entry name" value="DUF1704"/>
    <property type="match status" value="1"/>
</dbReference>
<name>A0A9N7W390_PLEPL</name>
<evidence type="ECO:0000313" key="5">
    <source>
        <dbReference type="EMBL" id="CAB1460178.1"/>
    </source>
</evidence>
<comment type="caution">
    <text evidence="5">The sequence shown here is derived from an EMBL/GenBank/DDBJ whole genome shotgun (WGS) entry which is preliminary data.</text>
</comment>
<dbReference type="Proteomes" id="UP001153269">
    <property type="component" value="Unassembled WGS sequence"/>
</dbReference>
<evidence type="ECO:0000256" key="4">
    <source>
        <dbReference type="ARBA" id="ARBA00023049"/>
    </source>
</evidence>
<evidence type="ECO:0000256" key="3">
    <source>
        <dbReference type="ARBA" id="ARBA00022801"/>
    </source>
</evidence>
<reference evidence="5" key="1">
    <citation type="submission" date="2020-03" db="EMBL/GenBank/DDBJ databases">
        <authorList>
            <person name="Weist P."/>
        </authorList>
    </citation>
    <scope>NUCLEOTIDE SEQUENCE</scope>
</reference>
<dbReference type="InterPro" id="IPR012548">
    <property type="entry name" value="MATCAP"/>
</dbReference>
<evidence type="ECO:0000256" key="1">
    <source>
        <dbReference type="ARBA" id="ARBA00001947"/>
    </source>
</evidence>
<sequence length="475" mass="54277">MLESIKVTEKLHWPEVEMSKKYILNSTDKVLSPSHVNLDKMSSSVLKDLFRTGSSSSCIRLQAEEEEWESPKQYLYKKPKTSVKCATTLGSNSSFSKPTRSIAVVGSTMRLTPRTVPKLRKMCLPNSLRTKPRSVHKAAFAGEVENAKKICILTAIKPSNVEKEKVKFFKSDFNYNPQFEYSNPISPLVLARHNNSSDRFLTQAVHIMELALQRYGSYEKFEQVTGGNLLTKSRIWHNVKKYMEKEGCVGEIVVQVTDDLLSRASMTVVNSRPTLTINISTAREHWLEGMLRHEIGTHYFRGINNCHQPWSSSVGRKKHNLKPLNPTEEGLASIHSVLFRKDPTLWRAALLYYTVYQASHMSLSKLFHNLGRFVQDPNTRWDYCVRAKRGQTDTAQPGCFSKDQVYLDGILKILRYRHKINFPLLMALGKVSFEDLDRLKAVAQMENIRIPHFMQDQASLFVLGPEVSQGVTHMH</sequence>
<keyword evidence="4" id="KW-0482">Metalloprotease</keyword>
<comment type="cofactor">
    <cofactor evidence="1">
        <name>Zn(2+)</name>
        <dbReference type="ChEBI" id="CHEBI:29105"/>
    </cofactor>
</comment>
<dbReference type="EMBL" id="CADEAL010004466">
    <property type="protein sequence ID" value="CAB1460178.1"/>
    <property type="molecule type" value="Genomic_DNA"/>
</dbReference>
<dbReference type="PANTHER" id="PTHR31817">
    <property type="match status" value="1"/>
</dbReference>
<dbReference type="Pfam" id="PF08014">
    <property type="entry name" value="MATCAP"/>
    <property type="match status" value="1"/>
</dbReference>
<evidence type="ECO:0000256" key="2">
    <source>
        <dbReference type="ARBA" id="ARBA00022670"/>
    </source>
</evidence>
<dbReference type="GO" id="GO:0008237">
    <property type="term" value="F:metallopeptidase activity"/>
    <property type="evidence" value="ECO:0007669"/>
    <property type="project" value="UniProtKB-KW"/>
</dbReference>
<gene>
    <name evidence="5" type="ORF">PLEPLA_LOCUS48015</name>
</gene>
<keyword evidence="6" id="KW-1185">Reference proteome</keyword>
<keyword evidence="3" id="KW-0378">Hydrolase</keyword>
<protein>
    <submittedName>
        <fullName evidence="5">Uncharacterized protein</fullName>
    </submittedName>
</protein>
<dbReference type="PANTHER" id="PTHR31817:SF3">
    <property type="entry name" value="TYROSINE CARBOXYPEPTIDASE MATCAP2-RELATED"/>
    <property type="match status" value="1"/>
</dbReference>
<proteinExistence type="predicted"/>
<organism evidence="5 6">
    <name type="scientific">Pleuronectes platessa</name>
    <name type="common">European plaice</name>
    <dbReference type="NCBI Taxonomy" id="8262"/>
    <lineage>
        <taxon>Eukaryota</taxon>
        <taxon>Metazoa</taxon>
        <taxon>Chordata</taxon>
        <taxon>Craniata</taxon>
        <taxon>Vertebrata</taxon>
        <taxon>Euteleostomi</taxon>
        <taxon>Actinopterygii</taxon>
        <taxon>Neopterygii</taxon>
        <taxon>Teleostei</taxon>
        <taxon>Neoteleostei</taxon>
        <taxon>Acanthomorphata</taxon>
        <taxon>Carangaria</taxon>
        <taxon>Pleuronectiformes</taxon>
        <taxon>Pleuronectoidei</taxon>
        <taxon>Pleuronectidae</taxon>
        <taxon>Pleuronectes</taxon>
    </lineage>
</organism>
<accession>A0A9N7W390</accession>
<dbReference type="AlphaFoldDB" id="A0A9N7W390"/>
<dbReference type="GO" id="GO:0006508">
    <property type="term" value="P:proteolysis"/>
    <property type="evidence" value="ECO:0007669"/>
    <property type="project" value="UniProtKB-KW"/>
</dbReference>